<organism evidence="1">
    <name type="scientific">bioreactor metagenome</name>
    <dbReference type="NCBI Taxonomy" id="1076179"/>
    <lineage>
        <taxon>unclassified sequences</taxon>
        <taxon>metagenomes</taxon>
        <taxon>ecological metagenomes</taxon>
    </lineage>
</organism>
<dbReference type="AlphaFoldDB" id="A0A644X5W8"/>
<protein>
    <submittedName>
        <fullName evidence="1">Uncharacterized protein</fullName>
    </submittedName>
</protein>
<proteinExistence type="predicted"/>
<accession>A0A644X5W8</accession>
<evidence type="ECO:0000313" key="1">
    <source>
        <dbReference type="EMBL" id="MPM11542.1"/>
    </source>
</evidence>
<sequence>MIFQNFADQVRLGSDKADAPAGHRIAFRSAVDDDGLLRDVLGDGSMTAVVGQFAVDFIAEDEYVILLDYLGQSFDFFFCVSSAGRVVRIGEHDHFRFRVRIQRRLQVLRCDQEVRLGCVDLDAFAASQKSDVFILRESRRLDDHLVARVHQSKHSCGDRFSGADRQDDVGVRVVMQPVFPLHELRDLLPGFKNAGRRGVVRLVLVQGLHGRRLDEIRRIEIRLAHREADKVLHIADGCVEVTDGRSFQLLHKAVRFSAHNLFSPPDEISLI</sequence>
<comment type="caution">
    <text evidence="1">The sequence shown here is derived from an EMBL/GenBank/DDBJ whole genome shotgun (WGS) entry which is preliminary data.</text>
</comment>
<gene>
    <name evidence="1" type="ORF">SDC9_57888</name>
</gene>
<name>A0A644X5W8_9ZZZZ</name>
<reference evidence="1" key="1">
    <citation type="submission" date="2019-08" db="EMBL/GenBank/DDBJ databases">
        <authorList>
            <person name="Kucharzyk K."/>
            <person name="Murdoch R.W."/>
            <person name="Higgins S."/>
            <person name="Loffler F."/>
        </authorList>
    </citation>
    <scope>NUCLEOTIDE SEQUENCE</scope>
</reference>
<dbReference type="EMBL" id="VSSQ01001843">
    <property type="protein sequence ID" value="MPM11542.1"/>
    <property type="molecule type" value="Genomic_DNA"/>
</dbReference>